<dbReference type="OrthoDB" id="142078at2"/>
<dbReference type="AlphaFoldDB" id="A0A511X2M3"/>
<dbReference type="InterPro" id="IPR001206">
    <property type="entry name" value="Diacylglycerol_kinase_cat_dom"/>
</dbReference>
<keyword evidence="9" id="KW-0460">Magnesium</keyword>
<dbReference type="GO" id="GO:0008654">
    <property type="term" value="P:phospholipid biosynthetic process"/>
    <property type="evidence" value="ECO:0007669"/>
    <property type="project" value="UniProtKB-KW"/>
</dbReference>
<evidence type="ECO:0000256" key="11">
    <source>
        <dbReference type="ARBA" id="ARBA00023209"/>
    </source>
</evidence>
<feature type="domain" description="DAGKc" evidence="13">
    <location>
        <begin position="1"/>
        <end position="130"/>
    </location>
</feature>
<proteinExistence type="inferred from homology"/>
<reference evidence="14 15" key="1">
    <citation type="submission" date="2019-07" db="EMBL/GenBank/DDBJ databases">
        <title>Whole genome shotgun sequence of Halolactibacillus alkaliphilus NBRC 103919.</title>
        <authorList>
            <person name="Hosoyama A."/>
            <person name="Uohara A."/>
            <person name="Ohji S."/>
            <person name="Ichikawa N."/>
        </authorList>
    </citation>
    <scope>NUCLEOTIDE SEQUENCE [LARGE SCALE GENOMIC DNA]</scope>
    <source>
        <strain evidence="14 15">NBRC 103919</strain>
    </source>
</reference>
<dbReference type="InterPro" id="IPR050187">
    <property type="entry name" value="Lipid_Phosphate_FormReg"/>
</dbReference>
<keyword evidence="4" id="KW-0808">Transferase</keyword>
<evidence type="ECO:0000256" key="4">
    <source>
        <dbReference type="ARBA" id="ARBA00022679"/>
    </source>
</evidence>
<dbReference type="InterPro" id="IPR005218">
    <property type="entry name" value="Diacylglycerol/lipid_kinase"/>
</dbReference>
<dbReference type="PROSITE" id="PS50146">
    <property type="entry name" value="DAGK"/>
    <property type="match status" value="1"/>
</dbReference>
<evidence type="ECO:0000256" key="6">
    <source>
        <dbReference type="ARBA" id="ARBA00022741"/>
    </source>
</evidence>
<keyword evidence="15" id="KW-1185">Reference proteome</keyword>
<dbReference type="GO" id="GO:0005524">
    <property type="term" value="F:ATP binding"/>
    <property type="evidence" value="ECO:0007669"/>
    <property type="project" value="UniProtKB-KW"/>
</dbReference>
<dbReference type="NCBIfam" id="NF009874">
    <property type="entry name" value="PRK13337.1"/>
    <property type="match status" value="1"/>
</dbReference>
<keyword evidence="3" id="KW-0444">Lipid biosynthesis</keyword>
<dbReference type="InterPro" id="IPR017438">
    <property type="entry name" value="ATP-NAD_kinase_N"/>
</dbReference>
<dbReference type="SMART" id="SM00046">
    <property type="entry name" value="DAGKc"/>
    <property type="match status" value="1"/>
</dbReference>
<accession>A0A511X2M3</accession>
<dbReference type="PANTHER" id="PTHR12358">
    <property type="entry name" value="SPHINGOSINE KINASE"/>
    <property type="match status" value="1"/>
</dbReference>
<evidence type="ECO:0000256" key="9">
    <source>
        <dbReference type="ARBA" id="ARBA00022842"/>
    </source>
</evidence>
<evidence type="ECO:0000256" key="1">
    <source>
        <dbReference type="ARBA" id="ARBA00001946"/>
    </source>
</evidence>
<evidence type="ECO:0000256" key="12">
    <source>
        <dbReference type="ARBA" id="ARBA00023264"/>
    </source>
</evidence>
<evidence type="ECO:0000256" key="8">
    <source>
        <dbReference type="ARBA" id="ARBA00022840"/>
    </source>
</evidence>
<evidence type="ECO:0000256" key="10">
    <source>
        <dbReference type="ARBA" id="ARBA00023098"/>
    </source>
</evidence>
<comment type="caution">
    <text evidence="14">The sequence shown here is derived from an EMBL/GenBank/DDBJ whole genome shotgun (WGS) entry which is preliminary data.</text>
</comment>
<name>A0A511X2M3_9BACI</name>
<dbReference type="EMBL" id="BJYE01000020">
    <property type="protein sequence ID" value="GEN57196.1"/>
    <property type="molecule type" value="Genomic_DNA"/>
</dbReference>
<dbReference type="GO" id="GO:0005886">
    <property type="term" value="C:plasma membrane"/>
    <property type="evidence" value="ECO:0007669"/>
    <property type="project" value="TreeGrafter"/>
</dbReference>
<dbReference type="NCBIfam" id="NF009603">
    <property type="entry name" value="PRK13055.1"/>
    <property type="match status" value="1"/>
</dbReference>
<keyword evidence="8" id="KW-0067">ATP-binding</keyword>
<dbReference type="Pfam" id="PF19279">
    <property type="entry name" value="YegS_C"/>
    <property type="match status" value="1"/>
</dbReference>
<keyword evidence="6" id="KW-0547">Nucleotide-binding</keyword>
<keyword evidence="12" id="KW-1208">Phospholipid metabolism</keyword>
<dbReference type="Pfam" id="PF00781">
    <property type="entry name" value="DAGK_cat"/>
    <property type="match status" value="1"/>
</dbReference>
<dbReference type="GO" id="GO:0004143">
    <property type="term" value="F:ATP-dependent diacylglycerol kinase activity"/>
    <property type="evidence" value="ECO:0007669"/>
    <property type="project" value="TreeGrafter"/>
</dbReference>
<dbReference type="GO" id="GO:0046872">
    <property type="term" value="F:metal ion binding"/>
    <property type="evidence" value="ECO:0007669"/>
    <property type="project" value="UniProtKB-KW"/>
</dbReference>
<comment type="cofactor">
    <cofactor evidence="1">
        <name>Mg(2+)</name>
        <dbReference type="ChEBI" id="CHEBI:18420"/>
    </cofactor>
</comment>
<dbReference type="InterPro" id="IPR045540">
    <property type="entry name" value="YegS/DAGK_C"/>
</dbReference>
<dbReference type="NCBIfam" id="TIGR00147">
    <property type="entry name" value="YegS/Rv2252/BmrU family lipid kinase"/>
    <property type="match status" value="1"/>
</dbReference>
<dbReference type="STRING" id="442899.SAMN05720591_12130"/>
<evidence type="ECO:0000256" key="3">
    <source>
        <dbReference type="ARBA" id="ARBA00022516"/>
    </source>
</evidence>
<sequence length="318" mass="35291">MRRARIIYNPTSGREGFKQKLPDVLVTLEQAGFITSAHQTTEKGDAIKAARFACEEKFDLIIAVGGDGTINEVVSGMAEQPHRPTLGIIPAGTTNDFARALKIPRQIDKAVQSIVNGHEEALDIGKVNEHYFINIAGGGKITEVSYEVPSKLKTVLGQLAYVMKGVEMLPRLRPIHTRIEYDGEVFEDNIMLFLIANSNSVGGFEKLAPDARMNDGVFDIFVLKNTNIAEFVRVISDALRGQHISNKHVFHATANEIKVTTEETMQLNIDGEYGGLLPGHFKNLKQHIRYILPQDDHQEADDKKALLESIEFPEDGDE</sequence>
<evidence type="ECO:0000259" key="13">
    <source>
        <dbReference type="PROSITE" id="PS50146"/>
    </source>
</evidence>
<dbReference type="Gene3D" id="2.60.200.40">
    <property type="match status" value="1"/>
</dbReference>
<gene>
    <name evidence="14" type="primary">dagK</name>
    <name evidence="14" type="ORF">HAL01_16600</name>
</gene>
<keyword evidence="5" id="KW-0479">Metal-binding</keyword>
<dbReference type="PANTHER" id="PTHR12358:SF106">
    <property type="entry name" value="LIPID KINASE YEGS"/>
    <property type="match status" value="1"/>
</dbReference>
<dbReference type="RefSeq" id="WP_089802447.1">
    <property type="nucleotide sequence ID" value="NZ_BJYE01000020.1"/>
</dbReference>
<keyword evidence="11" id="KW-0594">Phospholipid biosynthesis</keyword>
<evidence type="ECO:0000313" key="14">
    <source>
        <dbReference type="EMBL" id="GEN57196.1"/>
    </source>
</evidence>
<dbReference type="Gene3D" id="3.40.50.10330">
    <property type="entry name" value="Probable inorganic polyphosphate/atp-NAD kinase, domain 1"/>
    <property type="match status" value="1"/>
</dbReference>
<protein>
    <submittedName>
        <fullName evidence="14">Diacylglycerol kinase</fullName>
    </submittedName>
</protein>
<keyword evidence="10" id="KW-0443">Lipid metabolism</keyword>
<evidence type="ECO:0000313" key="15">
    <source>
        <dbReference type="Proteomes" id="UP000321400"/>
    </source>
</evidence>
<comment type="similarity">
    <text evidence="2">Belongs to the diacylglycerol/lipid kinase family.</text>
</comment>
<evidence type="ECO:0000256" key="5">
    <source>
        <dbReference type="ARBA" id="ARBA00022723"/>
    </source>
</evidence>
<dbReference type="SUPFAM" id="SSF111331">
    <property type="entry name" value="NAD kinase/diacylglycerol kinase-like"/>
    <property type="match status" value="1"/>
</dbReference>
<organism evidence="14 15">
    <name type="scientific">Halolactibacillus alkaliphilus</name>
    <dbReference type="NCBI Taxonomy" id="442899"/>
    <lineage>
        <taxon>Bacteria</taxon>
        <taxon>Bacillati</taxon>
        <taxon>Bacillota</taxon>
        <taxon>Bacilli</taxon>
        <taxon>Bacillales</taxon>
        <taxon>Bacillaceae</taxon>
        <taxon>Halolactibacillus</taxon>
    </lineage>
</organism>
<evidence type="ECO:0000256" key="2">
    <source>
        <dbReference type="ARBA" id="ARBA00005983"/>
    </source>
</evidence>
<dbReference type="InterPro" id="IPR016064">
    <property type="entry name" value="NAD/diacylglycerol_kinase_sf"/>
</dbReference>
<keyword evidence="7 14" id="KW-0418">Kinase</keyword>
<dbReference type="Proteomes" id="UP000321400">
    <property type="component" value="Unassembled WGS sequence"/>
</dbReference>
<evidence type="ECO:0000256" key="7">
    <source>
        <dbReference type="ARBA" id="ARBA00022777"/>
    </source>
</evidence>